<evidence type="ECO:0000313" key="2">
    <source>
        <dbReference type="Proteomes" id="UP000318384"/>
    </source>
</evidence>
<name>A0A517WWS4_9PLAN</name>
<accession>A0A517WWS4</accession>
<sequence length="202" mass="23033">MKRKKNKTITIVSMSFLDLLSCALGAVLLLDIMFSRAIRPGHSTEKIPFAAVTVRQFITVKDTLNRDELHKMIQKQPNKYLQNSLTLSDGTGITELITSDYGRDERYRTCYASWANPRVTTDDTDSRKINIEWTVVLTFLKSTNGCVTLGQYTDFSSSDFQKDDPGHVYWYKMKSALELEKDSDESSVTKGCFELEELEDNT</sequence>
<keyword evidence="2" id="KW-1185">Reference proteome</keyword>
<protein>
    <submittedName>
        <fullName evidence="1">Uncharacterized protein</fullName>
    </submittedName>
</protein>
<dbReference type="Proteomes" id="UP000318384">
    <property type="component" value="Chromosome"/>
</dbReference>
<dbReference type="RefSeq" id="WP_145176204.1">
    <property type="nucleotide sequence ID" value="NZ_CP037422.1"/>
</dbReference>
<organism evidence="1 2">
    <name type="scientific">Gimesia aquarii</name>
    <dbReference type="NCBI Taxonomy" id="2527964"/>
    <lineage>
        <taxon>Bacteria</taxon>
        <taxon>Pseudomonadati</taxon>
        <taxon>Planctomycetota</taxon>
        <taxon>Planctomycetia</taxon>
        <taxon>Planctomycetales</taxon>
        <taxon>Planctomycetaceae</taxon>
        <taxon>Gimesia</taxon>
    </lineage>
</organism>
<dbReference type="EMBL" id="CP037422">
    <property type="protein sequence ID" value="QDU09652.1"/>
    <property type="molecule type" value="Genomic_DNA"/>
</dbReference>
<gene>
    <name evidence="1" type="ORF">V202x_30280</name>
</gene>
<evidence type="ECO:0000313" key="1">
    <source>
        <dbReference type="EMBL" id="QDU09652.1"/>
    </source>
</evidence>
<dbReference type="AlphaFoldDB" id="A0A517WWS4"/>
<reference evidence="1 2" key="1">
    <citation type="submission" date="2019-03" db="EMBL/GenBank/DDBJ databases">
        <title>Deep-cultivation of Planctomycetes and their phenomic and genomic characterization uncovers novel biology.</title>
        <authorList>
            <person name="Wiegand S."/>
            <person name="Jogler M."/>
            <person name="Boedeker C."/>
            <person name="Pinto D."/>
            <person name="Vollmers J."/>
            <person name="Rivas-Marin E."/>
            <person name="Kohn T."/>
            <person name="Peeters S.H."/>
            <person name="Heuer A."/>
            <person name="Rast P."/>
            <person name="Oberbeckmann S."/>
            <person name="Bunk B."/>
            <person name="Jeske O."/>
            <person name="Meyerdierks A."/>
            <person name="Storesund J.E."/>
            <person name="Kallscheuer N."/>
            <person name="Luecker S."/>
            <person name="Lage O.M."/>
            <person name="Pohl T."/>
            <person name="Merkel B.J."/>
            <person name="Hornburger P."/>
            <person name="Mueller R.-W."/>
            <person name="Bruemmer F."/>
            <person name="Labrenz M."/>
            <person name="Spormann A.M."/>
            <person name="Op den Camp H."/>
            <person name="Overmann J."/>
            <person name="Amann R."/>
            <person name="Jetten M.S.M."/>
            <person name="Mascher T."/>
            <person name="Medema M.H."/>
            <person name="Devos D.P."/>
            <person name="Kaster A.-K."/>
            <person name="Ovreas L."/>
            <person name="Rohde M."/>
            <person name="Galperin M.Y."/>
            <person name="Jogler C."/>
        </authorList>
    </citation>
    <scope>NUCLEOTIDE SEQUENCE [LARGE SCALE GENOMIC DNA]</scope>
    <source>
        <strain evidence="1 2">V202</strain>
    </source>
</reference>
<proteinExistence type="predicted"/>